<reference evidence="3" key="1">
    <citation type="submission" date="2022-08" db="EMBL/GenBank/DDBJ databases">
        <title>Novel sulfate-reducing endosymbionts in the free-living metamonad Anaeramoeba.</title>
        <authorList>
            <person name="Jerlstrom-Hultqvist J."/>
            <person name="Cepicka I."/>
            <person name="Gallot-Lavallee L."/>
            <person name="Salas-Leiva D."/>
            <person name="Curtis B.A."/>
            <person name="Zahonova K."/>
            <person name="Pipaliya S."/>
            <person name="Dacks J."/>
            <person name="Roger A.J."/>
        </authorList>
    </citation>
    <scope>NUCLEOTIDE SEQUENCE</scope>
    <source>
        <strain evidence="3">Schooner1</strain>
    </source>
</reference>
<evidence type="ECO:0000256" key="1">
    <source>
        <dbReference type="SAM" id="Coils"/>
    </source>
</evidence>
<feature type="coiled-coil region" evidence="1">
    <location>
        <begin position="2669"/>
        <end position="2732"/>
    </location>
</feature>
<evidence type="ECO:0000313" key="4">
    <source>
        <dbReference type="Proteomes" id="UP001150062"/>
    </source>
</evidence>
<sequence length="2875" mass="340022">MNYGKCVTLLNQRIKTPTKFTKIEIIEKACQMLVVNLLNESTHTRLMNYNPKVKVKVSERIQTYPKKVEESMAILLVMCQDSNSNLRMIATNCVISFVNRTCYFNSDLFCQSFLKILTLEGIGDRSKQLALRLLPTIITYLSEKTLSTFATKFWNTLNLSILKKVTLTLLSGMQSESYQKVFKYFSDYLPLNVQQQIFEKLVQLLQSNDPEIIRISGLIIFSICKKVRTEQTLPQILTMIFQVSLQYKSVYYHNWLIGSLKCLNLFISNFYLHSDFISPFINQIWDYSWFLVSNNNYNEVKKIQPIIKSLAMENILTLIENSNSMTCIFDKFNNSHFLNVILSILFAENNSKIIKIGHRVIAISIFCSLLKHIPLKIINIFFNNTTQDHSNKNNNQNNSNKKKNPNNKNNSKNNSKNDNSNNNFNNNNNNSKNDEYSNNNSNENNNFNKNRIVLNFENKKNPEFHQNKEHSEKENKIKKEDNSKKLEIDILKNKQKTNQIKTEDDDKEIEFDNIKNKQKEIKIKTEIHDKKLEFEILKKKQLQDSSNSEGKIQLKIDLLIKLIKNEDPQIQKKTIQFLGLLLKKIVQFKPNKYSIEKYLIIFEGLLTNTSISSYVFQAIKKLIFPALIFPKYELLFQRIMLKSINILINNYNSFSKVLIISLIRTIFHYLYYYIINNSNNIIITNNNKKSGVYKNQFISKIIKKIYEILINNKDIDIRKIICQKITKIINLISIHEFRILINELLFKKLLGFETPLNTIDKQNDILNITINLLFEIYCNYKDFSRERLKFISYEIIPLIITQLEFELCLLNNEIHYQILNILYIIYKEFPKIKISEGGCKIYYLEIIISHLIKLLCIFKELDLKDVEKDSIESILSQNTSHEEIKKKKILIQTFVKDFQSLLTNKKKTKENYFQKRKGKKQNNINRLLPETGDLWLKPEKMTIYKNCHLYLDLVYYLSNIKKIEIESILNKQNYSSQKHTKNFRGGGSRCGSNNNHLYNQMRYTHKYKYELKREIETSSFQKLIISDLKLLSIIIKRLGLSIIWYWNDLIELMIYFIEIEPITSSKVISNMFCSILNNLTFSERNFKFIQSFLKNSNVVIQQLILKGRRSININIKSEIVNSISKFIHCTNNLNDGFFLLNNSLKYLNPMFSNSNNNINNNNNTNQIIDTQNSNNSLLLLPICRLIYRLFKKQYKSLKLKEIIILCNNIIQIKNNENLINKCLKLLLEILFTTNYLVIKKINKFQSDLLNLLMKNNENNQFLQNLNLILKINKNNTLKNEIILFVEKVFISNDIIIQKNENQKINFFINNYNNDKIIDLIEQIIKIKKLNHYYKFSILFKSLNFAILNEKEINNLFVILFNLISDLINLLETNILKNDYFAYNSFLENILNAINNLQINNFLKLEYIKNIIFEKLYIFLKKKIKLKLIHKKKIQIINSILKLLLKFSNFFKIQELNFWLSILDHSFLNVIQDPVFYNLMNAFANDDLEKENNKNKLNKDNENNKNKLNNKNNNDNDLDINDDDNNNDNNNNDDDDDDIKKMNSNNNNKQNNNKCYPILFENKQFINLFFKNYSIKYQNFLKKSIEKTPNLISKILVACIIDYLKINTINYLISKKIINILILLPQIEEIKLQKILIKIPFKSLKSKNGFLTLKEKNVLNLNDENNSIDKILDNLINLDFLKNEKFTKNNLLNLSLNFKKIMIFLKKKNNKIIINDKLLIKIFFIKIYFIINNNFNKIFKIPNFLLNIMKLTNYLIPYFTNSINFFKLFNNFLNIIFNNFLNNKNGNQSNDHLNFQKISNNEYNEEDEENEKDENRKIFLINNLFKYLIQLNHFKLKKFNIKEKKILKKLIQNILKNNFNLIIKIPLLENFFLENNKTLTVGDFYEPKKVFTTLLLVINSLGFKNINEFNIFWTNSLNAFFSKVEKNFQRIIGYWELKPILLKCLTSLQLLILKREIGNPNSCWNYIENNNNINNSLIDNIPKFISIKNFFENILNFSLKKYLILDYQFDESIKLRSLNNLDNFNKLISKNNYNDHDNVDLNDNVDVDVDNNDDVDDVDIDITDNVVDVNIIDNANNNDSNDDVNDNVNIDINDKANGDIITIGAVIKNNSGNANKNNNLKYYFYNYYYSFNLNSFLNIQNFNESQNIQNNSKLKIFHDLTFLEKLRKSLLNYYLETINANSIQLYLEILHSITMLSDSFTKRELNIIYPIFEKSYWGDSIKYDSIIIKQYSIFGLCKCISYLDLIEKGKQIIKEIKKNMEINPNNNSLIMSCLNGVMILLKNKKFLYIIQSIINFLLKFLMKLINYDNFLFQDQIQIFQLSFLLIEKYYFYYLNNDDGDDDDDIHNNNKENNFNKEQDIIIKDFLKLLINKCFEFSEDINLNFLILICKEFENLLLLNILNSSNLLAILKLISFSYFNLNSNQILKLSSFLISILYTETKKGGMNSNLIKTQILTFFFNYLISKPFLLTVFFSKIFPTIIQDNFKKKIGINMIIKEIISIKCHNPILLSKILFKLYHNKNNFPLNYNNNNLNIPFNKTKISKNIYKSIKLLNNQQNSNENEMKIYLFKFITFLITIINEQSNYKYIFKENWSNFDNTLNFGKIFKLYAQIVNKFCIIETNSLKLKRKLIKIIQKDLTKILDLKINNDGTQIKKLQDLLNKEIIQVAKLIESSKNQKIQLQNKIQLLRRSIIKKKMKLSNLKQFHLKEINFKLKKLKIDKKLLKTKKKSIKSEKGEIMKKRSKIQSLKVELQLKVKHLKKKSRINNLKEVGKNSVNTTVNSNINNNNTHIINRRINSQNNEKLEELKIELKNKEQNEQNLKIKLNKIKNQKKMILKTKKSLKQQKNKLKRERKNLIKNRKLLSQKRSSILELVNKK</sequence>
<feature type="compositionally biased region" description="Low complexity" evidence="2">
    <location>
        <begin position="406"/>
        <end position="447"/>
    </location>
</feature>
<dbReference type="PANTHER" id="PTHR35711">
    <property type="entry name" value="EXPRESSED PROTEIN"/>
    <property type="match status" value="1"/>
</dbReference>
<feature type="compositionally biased region" description="Basic and acidic residues" evidence="2">
    <location>
        <begin position="1491"/>
        <end position="1504"/>
    </location>
</feature>
<feature type="region of interest" description="Disordered" evidence="2">
    <location>
        <begin position="388"/>
        <end position="447"/>
    </location>
</feature>
<feature type="coiled-coil region" evidence="1">
    <location>
        <begin position="2795"/>
        <end position="2864"/>
    </location>
</feature>
<dbReference type="Proteomes" id="UP001150062">
    <property type="component" value="Unassembled WGS sequence"/>
</dbReference>
<gene>
    <name evidence="3" type="ORF">M0813_04320</name>
</gene>
<accession>A0ABQ8XK74</accession>
<feature type="compositionally biased region" description="Acidic residues" evidence="2">
    <location>
        <begin position="1515"/>
        <end position="1536"/>
    </location>
</feature>
<feature type="compositionally biased region" description="Low complexity" evidence="2">
    <location>
        <begin position="1505"/>
        <end position="1514"/>
    </location>
</feature>
<comment type="caution">
    <text evidence="3">The sequence shown here is derived from an EMBL/GenBank/DDBJ whole genome shotgun (WGS) entry which is preliminary data.</text>
</comment>
<keyword evidence="4" id="KW-1185">Reference proteome</keyword>
<protein>
    <submittedName>
        <fullName evidence="3">Thisbe</fullName>
    </submittedName>
</protein>
<feature type="region of interest" description="Disordered" evidence="2">
    <location>
        <begin position="1491"/>
        <end position="1548"/>
    </location>
</feature>
<dbReference type="EMBL" id="JAOAOG010000286">
    <property type="protein sequence ID" value="KAJ6233037.1"/>
    <property type="molecule type" value="Genomic_DNA"/>
</dbReference>
<dbReference type="PANTHER" id="PTHR35711:SF1">
    <property type="entry name" value="ECTODERMAL, ISOFORM F"/>
    <property type="match status" value="1"/>
</dbReference>
<organism evidence="3 4">
    <name type="scientific">Anaeramoeba flamelloides</name>
    <dbReference type="NCBI Taxonomy" id="1746091"/>
    <lineage>
        <taxon>Eukaryota</taxon>
        <taxon>Metamonada</taxon>
        <taxon>Anaeramoebidae</taxon>
        <taxon>Anaeramoeba</taxon>
    </lineage>
</organism>
<evidence type="ECO:0000256" key="2">
    <source>
        <dbReference type="SAM" id="MobiDB-lite"/>
    </source>
</evidence>
<keyword evidence="1" id="KW-0175">Coiled coil</keyword>
<evidence type="ECO:0000313" key="3">
    <source>
        <dbReference type="EMBL" id="KAJ6233037.1"/>
    </source>
</evidence>
<dbReference type="InterPro" id="IPR016024">
    <property type="entry name" value="ARM-type_fold"/>
</dbReference>
<dbReference type="SUPFAM" id="SSF48371">
    <property type="entry name" value="ARM repeat"/>
    <property type="match status" value="1"/>
</dbReference>
<proteinExistence type="predicted"/>
<name>A0ABQ8XK74_9EUKA</name>